<dbReference type="OrthoDB" id="6250799at2759"/>
<reference evidence="2" key="2">
    <citation type="journal article" date="2019" name="Gigascience">
        <title>High-quality Schistosoma haematobium genome achieved by single-molecule and long-range sequencing.</title>
        <authorList>
            <person name="Stroehlein A.J."/>
            <person name="Korhonen P.K."/>
            <person name="Chong T.M."/>
            <person name="Lim Y.L."/>
            <person name="Chan K.G."/>
            <person name="Webster B."/>
            <person name="Rollinson D."/>
            <person name="Brindley P.J."/>
            <person name="Gasser R.B."/>
            <person name="Young N.D."/>
        </authorList>
    </citation>
    <scope>NUCLEOTIDE SEQUENCE</scope>
</reference>
<keyword evidence="4" id="KW-1185">Reference proteome</keyword>
<reference evidence="3" key="1">
    <citation type="journal article" date="2012" name="Nat. Genet.">
        <title>Whole-genome sequence of Schistosoma haematobium.</title>
        <authorList>
            <person name="Young N.D."/>
            <person name="Jex A.R."/>
            <person name="Li B."/>
            <person name="Liu S."/>
            <person name="Yang L."/>
            <person name="Xiong Z."/>
            <person name="Li Y."/>
            <person name="Cantacessi C."/>
            <person name="Hall R.S."/>
            <person name="Xu X."/>
            <person name="Chen F."/>
            <person name="Wu X."/>
            <person name="Zerlotini A."/>
            <person name="Oliveira G."/>
            <person name="Hofmann A."/>
            <person name="Zhang G."/>
            <person name="Fang X."/>
            <person name="Kang Y."/>
            <person name="Campbell B.E."/>
            <person name="Loukas A."/>
            <person name="Ranganathan S."/>
            <person name="Rollinson D."/>
            <person name="Rinaldi G."/>
            <person name="Brindley P.J."/>
            <person name="Yang H."/>
            <person name="Wang J."/>
            <person name="Wang J."/>
            <person name="Gasser R.B."/>
        </authorList>
    </citation>
    <scope>NUCLEOTIDE SEQUENCE [LARGE SCALE GENOMIC DNA]</scope>
</reference>
<evidence type="ECO:0000313" key="4">
    <source>
        <dbReference type="Proteomes" id="UP000471633"/>
    </source>
</evidence>
<gene>
    <name evidence="2" type="ORF">MS3_00010309</name>
    <name evidence="3" type="ORF">MS3_08324</name>
</gene>
<evidence type="ECO:0000313" key="2">
    <source>
        <dbReference type="EMBL" id="KAH9590002.1"/>
    </source>
</evidence>
<dbReference type="CTD" id="24595562"/>
<reference evidence="2" key="4">
    <citation type="journal article" date="2022" name="PLoS Pathog.">
        <title>Chromosome-level genome of Schistosoma haematobium underpins genome-wide explorations of molecular variation.</title>
        <authorList>
            <person name="Stroehlein A.J."/>
            <person name="Korhonen P.K."/>
            <person name="Lee V.V."/>
            <person name="Ralph S.A."/>
            <person name="Mentink-Kane M."/>
            <person name="You H."/>
            <person name="McManus D.P."/>
            <person name="Tchuente L.T."/>
            <person name="Stothard J.R."/>
            <person name="Kaur P."/>
            <person name="Dudchenko O."/>
            <person name="Aiden E.L."/>
            <person name="Yang B."/>
            <person name="Yang H."/>
            <person name="Emery A.M."/>
            <person name="Webster B.L."/>
            <person name="Brindley P.J."/>
            <person name="Rollinson D."/>
            <person name="Chang B.C.H."/>
            <person name="Gasser R.B."/>
            <person name="Young N.D."/>
        </authorList>
    </citation>
    <scope>NUCLEOTIDE SEQUENCE</scope>
</reference>
<accession>A0A095AYR8</accession>
<keyword evidence="1" id="KW-0732">Signal</keyword>
<dbReference type="Proteomes" id="UP000471633">
    <property type="component" value="Unassembled WGS sequence"/>
</dbReference>
<feature type="chain" id="PRO_5038207397" evidence="1">
    <location>
        <begin position="20"/>
        <end position="199"/>
    </location>
</feature>
<evidence type="ECO:0000256" key="1">
    <source>
        <dbReference type="SAM" id="SignalP"/>
    </source>
</evidence>
<sequence length="199" mass="23094">MIFCYVGLITVLLTTLVQAVTDPDIKRKYRYDCAIYTVDIKQHPDSKYRYELELVGSKKPKVVETSNTVELCEIPMCKEIVLKFEIYEKKKNDEDFKIIFSKEYKKSLEAPKISEMKVRFDDAKTAIINWKLQDYENCKDKELQFALFGDKTVIQMAKGQEIRVPFLTSDSSYIVHAFPNQVDTETTVYMSAGLNIKVP</sequence>
<feature type="signal peptide" evidence="1">
    <location>
        <begin position="1"/>
        <end position="19"/>
    </location>
</feature>
<reference evidence="2" key="3">
    <citation type="submission" date="2021-06" db="EMBL/GenBank/DDBJ databases">
        <title>Chromosome-level genome assembly for S. haematobium.</title>
        <authorList>
            <person name="Stroehlein A.J."/>
        </authorList>
    </citation>
    <scope>NUCLEOTIDE SEQUENCE</scope>
</reference>
<dbReference type="GeneID" id="24595562"/>
<organism evidence="3">
    <name type="scientific">Schistosoma haematobium</name>
    <name type="common">Blood fluke</name>
    <dbReference type="NCBI Taxonomy" id="6185"/>
    <lineage>
        <taxon>Eukaryota</taxon>
        <taxon>Metazoa</taxon>
        <taxon>Spiralia</taxon>
        <taxon>Lophotrochozoa</taxon>
        <taxon>Platyhelminthes</taxon>
        <taxon>Trematoda</taxon>
        <taxon>Digenea</taxon>
        <taxon>Strigeidida</taxon>
        <taxon>Schistosomatoidea</taxon>
        <taxon>Schistosomatidae</taxon>
        <taxon>Schistosoma</taxon>
    </lineage>
</organism>
<proteinExistence type="predicted"/>
<dbReference type="EMBL" id="AMPZ03000002">
    <property type="protein sequence ID" value="KAH9590002.1"/>
    <property type="molecule type" value="Genomic_DNA"/>
</dbReference>
<dbReference type="AlphaFoldDB" id="A0A095AYR8"/>
<dbReference type="EMBL" id="KL251308">
    <property type="protein sequence ID" value="KGB39871.1"/>
    <property type="molecule type" value="Genomic_DNA"/>
</dbReference>
<name>A0A095AYR8_SCHHA</name>
<evidence type="ECO:0000313" key="3">
    <source>
        <dbReference type="EMBL" id="KGB39871.1"/>
    </source>
</evidence>
<dbReference type="RefSeq" id="XP_051070506.1">
    <property type="nucleotide sequence ID" value="XM_051218669.1"/>
</dbReference>
<protein>
    <submittedName>
        <fullName evidence="3">Uncharacterized protein</fullName>
    </submittedName>
</protein>
<dbReference type="KEGG" id="shx:MS3_00010309"/>